<accession>A0ABV0MCK0</accession>
<protein>
    <submittedName>
        <fullName evidence="1">Uncharacterized protein</fullName>
    </submittedName>
</protein>
<name>A0ABV0MCK0_9HYPH</name>
<evidence type="ECO:0000313" key="1">
    <source>
        <dbReference type="EMBL" id="MEQ1409556.1"/>
    </source>
</evidence>
<keyword evidence="2" id="KW-1185">Reference proteome</keyword>
<organism evidence="1 2">
    <name type="scientific">Neorhizobium phenanthreniclasticum</name>
    <dbReference type="NCBI Taxonomy" id="3157917"/>
    <lineage>
        <taxon>Bacteria</taxon>
        <taxon>Pseudomonadati</taxon>
        <taxon>Pseudomonadota</taxon>
        <taxon>Alphaproteobacteria</taxon>
        <taxon>Hyphomicrobiales</taxon>
        <taxon>Rhizobiaceae</taxon>
        <taxon>Rhizobium/Agrobacterium group</taxon>
        <taxon>Neorhizobium</taxon>
    </lineage>
</organism>
<proteinExistence type="predicted"/>
<dbReference type="Proteomes" id="UP001496627">
    <property type="component" value="Unassembled WGS sequence"/>
</dbReference>
<dbReference type="EMBL" id="JBEAAL010000048">
    <property type="protein sequence ID" value="MEQ1409556.1"/>
    <property type="molecule type" value="Genomic_DNA"/>
</dbReference>
<comment type="caution">
    <text evidence="1">The sequence shown here is derived from an EMBL/GenBank/DDBJ whole genome shotgun (WGS) entry which is preliminary data.</text>
</comment>
<reference evidence="1 2" key="1">
    <citation type="submission" date="2024-05" db="EMBL/GenBank/DDBJ databases">
        <title>Neorhizobium sp. Rsf11, a plant growth promoting and heavy metal resistant PAH-degrader.</title>
        <authorList>
            <person name="Golubev S.N."/>
            <person name="Muratova A.Y."/>
            <person name="Markelova M.I."/>
        </authorList>
    </citation>
    <scope>NUCLEOTIDE SEQUENCE [LARGE SCALE GENOMIC DNA]</scope>
    <source>
        <strain evidence="1 2">Rsf11</strain>
    </source>
</reference>
<gene>
    <name evidence="1" type="ORF">ABK249_32140</name>
</gene>
<evidence type="ECO:0000313" key="2">
    <source>
        <dbReference type="Proteomes" id="UP001496627"/>
    </source>
</evidence>
<sequence>MPTSAASTSVASPDDHILTAQEALEPLFLALEEEAEVKMVAAALRAGWSAEAAVAAIDELRRAELVPGNRARH</sequence>
<dbReference type="RefSeq" id="WP_037151184.1">
    <property type="nucleotide sequence ID" value="NZ_JBEAAL010000048.1"/>
</dbReference>